<protein>
    <submittedName>
        <fullName evidence="1">DUF945 domain-containing protein</fullName>
    </submittedName>
</protein>
<dbReference type="RefSeq" id="WP_105932487.1">
    <property type="nucleotide sequence ID" value="NZ_PVNO01000031.1"/>
</dbReference>
<proteinExistence type="predicted"/>
<comment type="caution">
    <text evidence="1">The sequence shown here is derived from an EMBL/GenBank/DDBJ whole genome shotgun (WGS) entry which is preliminary data.</text>
</comment>
<reference evidence="2" key="1">
    <citation type="journal article" date="2020" name="Int. J. Syst. Evol. Microbiol.">
        <title>Alteromonas alba sp. nov., a marine bacterium isolated from the seawater of the West Pacific Ocean.</title>
        <authorList>
            <person name="Sun C."/>
            <person name="Wu Y.-H."/>
            <person name="Xamxidin M."/>
            <person name="Cheng H."/>
            <person name="Xu X.-W."/>
        </authorList>
    </citation>
    <scope>NUCLEOTIDE SEQUENCE [LARGE SCALE GENOMIC DNA]</scope>
    <source>
        <strain evidence="2">9a2</strain>
    </source>
</reference>
<accession>A0ABX5CIR2</accession>
<organism evidence="1 2">
    <name type="scientific">Alteromonas gracilis</name>
    <dbReference type="NCBI Taxonomy" id="1479524"/>
    <lineage>
        <taxon>Bacteria</taxon>
        <taxon>Pseudomonadati</taxon>
        <taxon>Pseudomonadota</taxon>
        <taxon>Gammaproteobacteria</taxon>
        <taxon>Alteromonadales</taxon>
        <taxon>Alteromonadaceae</taxon>
        <taxon>Alteromonas/Salinimonas group</taxon>
        <taxon>Alteromonas</taxon>
    </lineage>
</organism>
<keyword evidence="2" id="KW-1185">Reference proteome</keyword>
<dbReference type="EMBL" id="PVNO01000031">
    <property type="protein sequence ID" value="PRO67464.1"/>
    <property type="molecule type" value="Genomic_DNA"/>
</dbReference>
<dbReference type="Pfam" id="PF06097">
    <property type="entry name" value="DUF945"/>
    <property type="match status" value="1"/>
</dbReference>
<dbReference type="InterPro" id="IPR010352">
    <property type="entry name" value="DUF945"/>
</dbReference>
<sequence>MNKPLLAGVGATLVALGVAPYFIGNSVQDNVMSAIDEINQQAMYSADVLSYKKGWFSTTAEIKLAVDFQALINAQNAAPSEMPFEENPSVVATLVAHHGPVYFGDGVGLGRIQYSVSVDGDELREYVQWDAQKPIYQNDGVVGLFGGLHYADVIPALSATSEEEGFTLLFSGYKGEAEPEGSETVYTSFGESLSIDAEDVSMTLSNLSMDVSYHGSIVEALKGDLFESKVKALIESMEITGIEPGTKVQLDNIALITDTNVNEDENTADVYVEYGIDKVVGPEIEATDMVLGVAINNLDIDFIKAYQEFSNTSLLLPAEEVPAKMMEFVEANLLPQLKAEPELNITKLKATLPEGSFNAHASTKLVGIDALPGTMEDVAYWVTHLLADAQITADKAFAESMASGYMMGQLLATPQAQNMTEEELQAAVDQQTPMMLSTFAQQGLIKETESGYETKLTLKDGKASVNGTPIPLPFAPQ</sequence>
<evidence type="ECO:0000313" key="2">
    <source>
        <dbReference type="Proteomes" id="UP000239539"/>
    </source>
</evidence>
<evidence type="ECO:0000313" key="1">
    <source>
        <dbReference type="EMBL" id="PRO67464.1"/>
    </source>
</evidence>
<dbReference type="Proteomes" id="UP000239539">
    <property type="component" value="Unassembled WGS sequence"/>
</dbReference>
<name>A0ABX5CIR2_9ALTE</name>
<gene>
    <name evidence="1" type="ORF">C6Y39_17380</name>
</gene>